<dbReference type="InterPro" id="IPR050109">
    <property type="entry name" value="HTH-type_TetR-like_transc_reg"/>
</dbReference>
<evidence type="ECO:0000259" key="6">
    <source>
        <dbReference type="PROSITE" id="PS50977"/>
    </source>
</evidence>
<dbReference type="PANTHER" id="PTHR30055">
    <property type="entry name" value="HTH-TYPE TRANSCRIPTIONAL REGULATOR RUTR"/>
    <property type="match status" value="1"/>
</dbReference>
<dbReference type="SUPFAM" id="SSF48498">
    <property type="entry name" value="Tetracyclin repressor-like, C-terminal domain"/>
    <property type="match status" value="1"/>
</dbReference>
<evidence type="ECO:0000256" key="5">
    <source>
        <dbReference type="PROSITE-ProRule" id="PRU00335"/>
    </source>
</evidence>
<dbReference type="Gene3D" id="1.10.357.10">
    <property type="entry name" value="Tetracycline Repressor, domain 2"/>
    <property type="match status" value="1"/>
</dbReference>
<accession>A0ABY4YX41</accession>
<dbReference type="Gene3D" id="1.10.10.60">
    <property type="entry name" value="Homeodomain-like"/>
    <property type="match status" value="1"/>
</dbReference>
<dbReference type="InterPro" id="IPR041490">
    <property type="entry name" value="KstR2_TetR_C"/>
</dbReference>
<keyword evidence="3 5" id="KW-0238">DNA-binding</keyword>
<organism evidence="7 8">
    <name type="scientific">Ornithinimicrobium faecis</name>
    <dbReference type="NCBI Taxonomy" id="2934158"/>
    <lineage>
        <taxon>Bacteria</taxon>
        <taxon>Bacillati</taxon>
        <taxon>Actinomycetota</taxon>
        <taxon>Actinomycetes</taxon>
        <taxon>Micrococcales</taxon>
        <taxon>Ornithinimicrobiaceae</taxon>
        <taxon>Ornithinimicrobium</taxon>
    </lineage>
</organism>
<evidence type="ECO:0000313" key="7">
    <source>
        <dbReference type="EMBL" id="USQ81299.1"/>
    </source>
</evidence>
<keyword evidence="2" id="KW-0805">Transcription regulation</keyword>
<keyword evidence="4" id="KW-0804">Transcription</keyword>
<dbReference type="Pfam" id="PF17932">
    <property type="entry name" value="TetR_C_24"/>
    <property type="match status" value="1"/>
</dbReference>
<gene>
    <name evidence="7" type="ORF">NF556_06540</name>
</gene>
<proteinExistence type="predicted"/>
<dbReference type="Proteomes" id="UP001056455">
    <property type="component" value="Chromosome"/>
</dbReference>
<dbReference type="RefSeq" id="WP_252594692.1">
    <property type="nucleotide sequence ID" value="NZ_CP099489.1"/>
</dbReference>
<dbReference type="PROSITE" id="PS50977">
    <property type="entry name" value="HTH_TETR_2"/>
    <property type="match status" value="1"/>
</dbReference>
<feature type="DNA-binding region" description="H-T-H motif" evidence="5">
    <location>
        <begin position="33"/>
        <end position="52"/>
    </location>
</feature>
<evidence type="ECO:0000256" key="1">
    <source>
        <dbReference type="ARBA" id="ARBA00022491"/>
    </source>
</evidence>
<evidence type="ECO:0000256" key="3">
    <source>
        <dbReference type="ARBA" id="ARBA00023125"/>
    </source>
</evidence>
<dbReference type="InterPro" id="IPR009057">
    <property type="entry name" value="Homeodomain-like_sf"/>
</dbReference>
<name>A0ABY4YX41_9MICO</name>
<feature type="domain" description="HTH tetR-type" evidence="6">
    <location>
        <begin position="10"/>
        <end position="70"/>
    </location>
</feature>
<dbReference type="Pfam" id="PF00440">
    <property type="entry name" value="TetR_N"/>
    <property type="match status" value="1"/>
</dbReference>
<keyword evidence="8" id="KW-1185">Reference proteome</keyword>
<dbReference type="EMBL" id="CP099489">
    <property type="protein sequence ID" value="USQ81299.1"/>
    <property type="molecule type" value="Genomic_DNA"/>
</dbReference>
<dbReference type="PRINTS" id="PR00455">
    <property type="entry name" value="HTHTETR"/>
</dbReference>
<dbReference type="InterPro" id="IPR036271">
    <property type="entry name" value="Tet_transcr_reg_TetR-rel_C_sf"/>
</dbReference>
<dbReference type="SUPFAM" id="SSF46689">
    <property type="entry name" value="Homeodomain-like"/>
    <property type="match status" value="1"/>
</dbReference>
<dbReference type="InterPro" id="IPR001647">
    <property type="entry name" value="HTH_TetR"/>
</dbReference>
<reference evidence="7" key="1">
    <citation type="submission" date="2022-06" db="EMBL/GenBank/DDBJ databases">
        <title>Ornithinimicrobium HY1793.</title>
        <authorList>
            <person name="Huang Y."/>
        </authorList>
    </citation>
    <scope>NUCLEOTIDE SEQUENCE</scope>
    <source>
        <strain evidence="7">HY1793</strain>
    </source>
</reference>
<evidence type="ECO:0000313" key="8">
    <source>
        <dbReference type="Proteomes" id="UP001056455"/>
    </source>
</evidence>
<evidence type="ECO:0000256" key="4">
    <source>
        <dbReference type="ARBA" id="ARBA00023163"/>
    </source>
</evidence>
<dbReference type="PANTHER" id="PTHR30055:SF175">
    <property type="entry name" value="HTH-TYPE TRANSCRIPTIONAL REPRESSOR KSTR2"/>
    <property type="match status" value="1"/>
</dbReference>
<keyword evidence="1" id="KW-0678">Repressor</keyword>
<sequence length="198" mass="22044">MTAAGDARVSPGREALFRSAAELFAVKGFHGTGMADLERATGMGRGSIYHHVSSKDDLLFGITTEYLRRLIDAGHELLGEERQAADRLREFSRLVVREIVDHLPEMTVCFRDLHAVQETRRGEVLDLHRAYEQTWADILQRGVDEGAFGPSTSRPIVVKALLGLHHYAYIWLRPDGPLGPDEVADQFVNLVLEGIRAA</sequence>
<protein>
    <submittedName>
        <fullName evidence="7">TetR/AcrR family transcriptional regulator</fullName>
    </submittedName>
</protein>
<evidence type="ECO:0000256" key="2">
    <source>
        <dbReference type="ARBA" id="ARBA00023015"/>
    </source>
</evidence>